<protein>
    <submittedName>
        <fullName evidence="1">Uncharacterized protein</fullName>
    </submittedName>
</protein>
<dbReference type="EMBL" id="JANPWB010000005">
    <property type="protein sequence ID" value="KAJ1189978.1"/>
    <property type="molecule type" value="Genomic_DNA"/>
</dbReference>
<name>A0AAV7ULT7_PLEWA</name>
<dbReference type="AlphaFoldDB" id="A0AAV7ULT7"/>
<evidence type="ECO:0000313" key="2">
    <source>
        <dbReference type="Proteomes" id="UP001066276"/>
    </source>
</evidence>
<reference evidence="1" key="1">
    <citation type="journal article" date="2022" name="bioRxiv">
        <title>Sequencing and chromosome-scale assembly of the giantPleurodeles waltlgenome.</title>
        <authorList>
            <person name="Brown T."/>
            <person name="Elewa A."/>
            <person name="Iarovenko S."/>
            <person name="Subramanian E."/>
            <person name="Araus A.J."/>
            <person name="Petzold A."/>
            <person name="Susuki M."/>
            <person name="Suzuki K.-i.T."/>
            <person name="Hayashi T."/>
            <person name="Toyoda A."/>
            <person name="Oliveira C."/>
            <person name="Osipova E."/>
            <person name="Leigh N.D."/>
            <person name="Simon A."/>
            <person name="Yun M.H."/>
        </authorList>
    </citation>
    <scope>NUCLEOTIDE SEQUENCE</scope>
    <source>
        <strain evidence="1">20211129_DDA</strain>
        <tissue evidence="1">Liver</tissue>
    </source>
</reference>
<accession>A0AAV7ULT7</accession>
<sequence length="178" mass="20045">MRITASGRQQATEDEVAQEDERSLGSIMVAIRGLRGSISLIDPKLDAVTVEVILLQAYFGKISEKVKVVETHIEGLLLVTKRLEEQVWSLTKQSTAMAARLEDQEGRASRNNISIVRVSEGMEGQSVELFVEDLVLNTQKPRRLSNFFTVEAAHRMPGEGLMEYRCTVQTIERRWVAK</sequence>
<gene>
    <name evidence="1" type="ORF">NDU88_006719</name>
</gene>
<comment type="caution">
    <text evidence="1">The sequence shown here is derived from an EMBL/GenBank/DDBJ whole genome shotgun (WGS) entry which is preliminary data.</text>
</comment>
<dbReference type="Proteomes" id="UP001066276">
    <property type="component" value="Chromosome 3_1"/>
</dbReference>
<keyword evidence="2" id="KW-1185">Reference proteome</keyword>
<evidence type="ECO:0000313" key="1">
    <source>
        <dbReference type="EMBL" id="KAJ1189978.1"/>
    </source>
</evidence>
<proteinExistence type="predicted"/>
<organism evidence="1 2">
    <name type="scientific">Pleurodeles waltl</name>
    <name type="common">Iberian ribbed newt</name>
    <dbReference type="NCBI Taxonomy" id="8319"/>
    <lineage>
        <taxon>Eukaryota</taxon>
        <taxon>Metazoa</taxon>
        <taxon>Chordata</taxon>
        <taxon>Craniata</taxon>
        <taxon>Vertebrata</taxon>
        <taxon>Euteleostomi</taxon>
        <taxon>Amphibia</taxon>
        <taxon>Batrachia</taxon>
        <taxon>Caudata</taxon>
        <taxon>Salamandroidea</taxon>
        <taxon>Salamandridae</taxon>
        <taxon>Pleurodelinae</taxon>
        <taxon>Pleurodeles</taxon>
    </lineage>
</organism>